<name>A0A1L9B085_9BACT</name>
<accession>A0A1L9B085</accession>
<gene>
    <name evidence="1" type="ORF">BON30_36470</name>
</gene>
<organism evidence="1 2">
    <name type="scientific">Cystobacter ferrugineus</name>
    <dbReference type="NCBI Taxonomy" id="83449"/>
    <lineage>
        <taxon>Bacteria</taxon>
        <taxon>Pseudomonadati</taxon>
        <taxon>Myxococcota</taxon>
        <taxon>Myxococcia</taxon>
        <taxon>Myxococcales</taxon>
        <taxon>Cystobacterineae</taxon>
        <taxon>Archangiaceae</taxon>
        <taxon>Cystobacter</taxon>
    </lineage>
</organism>
<dbReference type="EMBL" id="MPIN01000013">
    <property type="protein sequence ID" value="OJH35573.1"/>
    <property type="molecule type" value="Genomic_DNA"/>
</dbReference>
<proteinExistence type="predicted"/>
<dbReference type="AlphaFoldDB" id="A0A1L9B085"/>
<comment type="caution">
    <text evidence="1">The sequence shown here is derived from an EMBL/GenBank/DDBJ whole genome shotgun (WGS) entry which is preliminary data.</text>
</comment>
<dbReference type="RefSeq" id="WP_071903150.1">
    <property type="nucleotide sequence ID" value="NZ_MPIN01000013.1"/>
</dbReference>
<evidence type="ECO:0000313" key="1">
    <source>
        <dbReference type="EMBL" id="OJH35573.1"/>
    </source>
</evidence>
<evidence type="ECO:0000313" key="2">
    <source>
        <dbReference type="Proteomes" id="UP000182229"/>
    </source>
</evidence>
<keyword evidence="2" id="KW-1185">Reference proteome</keyword>
<reference evidence="1 2" key="2">
    <citation type="submission" date="2016-12" db="EMBL/GenBank/DDBJ databases">
        <title>Draft Genome Sequence of Cystobacter ferrugineus Strain Cbfe23.</title>
        <authorList>
            <person name="Akbar S."/>
            <person name="Dowd S.E."/>
            <person name="Stevens D.C."/>
        </authorList>
    </citation>
    <scope>NUCLEOTIDE SEQUENCE [LARGE SCALE GENOMIC DNA]</scope>
    <source>
        <strain evidence="1 2">Cbfe23</strain>
    </source>
</reference>
<dbReference type="Proteomes" id="UP000182229">
    <property type="component" value="Unassembled WGS sequence"/>
</dbReference>
<reference evidence="2" key="1">
    <citation type="submission" date="2016-11" db="EMBL/GenBank/DDBJ databases">
        <authorList>
            <person name="Shukria A."/>
            <person name="Stevens D.C."/>
        </authorList>
    </citation>
    <scope>NUCLEOTIDE SEQUENCE [LARGE SCALE GENOMIC DNA]</scope>
    <source>
        <strain evidence="2">Cbfe23</strain>
    </source>
</reference>
<dbReference type="OrthoDB" id="9827126at2"/>
<protein>
    <submittedName>
        <fullName evidence="1">Uncharacterized protein</fullName>
    </submittedName>
</protein>
<sequence>MLDTCTLQTVSMQSELREWFAQWLEAQDLTCYLAETTLVEVAGRNEQHVAERLKGLRALRKQVGSRLRGAASFNDTVRAQLQQRQPGPVEVPPGPSLFEWMTGFDDHQFPTVSARASFVADYVARLKDTLFETDRNLRAHVRALRRDLPEEEREISAEFVVSEIIGRRRLGAGDLMIDTAAERLLEGRMTPRQVEERLSQCPVLNCAAHLVWRANLANSAPPAEQLTPAQNNVIGLFRTKSAKKGGRGDWYDYHTAATAAACTMFITGDDDLFRRCSHIQHLGVSGINA</sequence>